<comment type="similarity">
    <text evidence="1">Belongs to the ANKLE2 family.</text>
</comment>
<dbReference type="InterPro" id="IPR056237">
    <property type="entry name" value="ANKLE2_3rd"/>
</dbReference>
<evidence type="ECO:0000256" key="4">
    <source>
        <dbReference type="ARBA" id="ARBA00023306"/>
    </source>
</evidence>
<sequence>MDTDHGNLNSSGLDIVYYGVYVPQEDSNWFESKDQLYVYTVKTDALNIIKKYKKGRFKSFKTYNEAKNFAEHGNEQFFTLTTESQSISNKRTGQVEEKSGNFKAPKQQETVQFRKFIENGDLARVKQIVWENPRYLISSGDTPAILKEGSRYNALHIAVRVACRADMCELILNTVGNPDFIKLLDGEDDYSNYLNRAQILVDLYLNTPDKGLNETPLHFAVKFGLKEVVQVLVSYPQCLKTPRNKYKQIPADIICSRKCQEDEVLKREILSLLDELYYVPVIRSEDNTTQPLIGELFSPTSPLKLNTDPISPRVEVSAFAGPMSKNQAVEFRRKWKTPPRIRNTPTKKLNLSFDDSYSQNSPASNTIYRLQDTEKGLERVGRDLAKEYRVAWKEYWPFLNTFADLTSKEGLAKLEEFFQQKFNNPSKQSIEKMDIEACPINGNDQGSDYEINALCTQLSFSTLNMLDNQGSSKFDSLQSQLLCDLSGSDEEFEFFTPPSSPRSISSDSDDDMYAAEQGDTTFIHGNTASKLDYAVYHAISDMDINPNLYPNIYRWRHQLQLITENEPSRSRLNTPFALTQKLPWSLSQNCVKTLEYN</sequence>
<evidence type="ECO:0000256" key="2">
    <source>
        <dbReference type="ARBA" id="ARBA00022618"/>
    </source>
</evidence>
<evidence type="ECO:0000256" key="1">
    <source>
        <dbReference type="ARBA" id="ARBA00007597"/>
    </source>
</evidence>
<evidence type="ECO:0000259" key="5">
    <source>
        <dbReference type="Pfam" id="PF24567"/>
    </source>
</evidence>
<protein>
    <submittedName>
        <fullName evidence="7">Ankyrin repeat and LEM domain-containing protein 2 homolog isoform X1</fullName>
    </submittedName>
</protein>
<evidence type="ECO:0000313" key="6">
    <source>
        <dbReference type="Proteomes" id="UP000829291"/>
    </source>
</evidence>
<evidence type="ECO:0000256" key="3">
    <source>
        <dbReference type="ARBA" id="ARBA00023043"/>
    </source>
</evidence>
<dbReference type="SUPFAM" id="SSF48403">
    <property type="entry name" value="Ankyrin repeat"/>
    <property type="match status" value="1"/>
</dbReference>
<keyword evidence="3" id="KW-0040">ANK repeat</keyword>
<gene>
    <name evidence="7" type="primary">LOC107225430</name>
</gene>
<proteinExistence type="inferred from homology"/>
<dbReference type="GeneID" id="107225430"/>
<dbReference type="Proteomes" id="UP000829291">
    <property type="component" value="Chromosome 6"/>
</dbReference>
<dbReference type="Gene3D" id="1.25.40.20">
    <property type="entry name" value="Ankyrin repeat-containing domain"/>
    <property type="match status" value="1"/>
</dbReference>
<dbReference type="SMART" id="SM00248">
    <property type="entry name" value="ANK"/>
    <property type="match status" value="2"/>
</dbReference>
<keyword evidence="6" id="KW-1185">Reference proteome</keyword>
<dbReference type="PANTHER" id="PTHR12349">
    <property type="entry name" value="ANKYRIN REPEAT AND LEM DOMAIN-CONTAINING PROTEIN 2"/>
    <property type="match status" value="1"/>
</dbReference>
<dbReference type="InterPro" id="IPR036770">
    <property type="entry name" value="Ankyrin_rpt-contain_sf"/>
</dbReference>
<accession>A0ABM3GH78</accession>
<name>A0ABM3GH78_NEOLC</name>
<reference evidence="7" key="1">
    <citation type="submission" date="2025-08" db="UniProtKB">
        <authorList>
            <consortium name="RefSeq"/>
        </authorList>
    </citation>
    <scope>IDENTIFICATION</scope>
    <source>
        <tissue evidence="7">Thorax and Abdomen</tissue>
    </source>
</reference>
<dbReference type="Pfam" id="PF24567">
    <property type="entry name" value="ANKLE2_3rd"/>
    <property type="match status" value="1"/>
</dbReference>
<keyword evidence="2" id="KW-0132">Cell division</keyword>
<dbReference type="RefSeq" id="XP_046599627.1">
    <property type="nucleotide sequence ID" value="XM_046743671.1"/>
</dbReference>
<dbReference type="InterPro" id="IPR002110">
    <property type="entry name" value="Ankyrin_rpt"/>
</dbReference>
<organism evidence="6 7">
    <name type="scientific">Neodiprion lecontei</name>
    <name type="common">Redheaded pine sawfly</name>
    <dbReference type="NCBI Taxonomy" id="441921"/>
    <lineage>
        <taxon>Eukaryota</taxon>
        <taxon>Metazoa</taxon>
        <taxon>Ecdysozoa</taxon>
        <taxon>Arthropoda</taxon>
        <taxon>Hexapoda</taxon>
        <taxon>Insecta</taxon>
        <taxon>Pterygota</taxon>
        <taxon>Neoptera</taxon>
        <taxon>Endopterygota</taxon>
        <taxon>Hymenoptera</taxon>
        <taxon>Tenthredinoidea</taxon>
        <taxon>Diprionidae</taxon>
        <taxon>Diprioninae</taxon>
        <taxon>Neodiprion</taxon>
    </lineage>
</organism>
<dbReference type="Pfam" id="PF00023">
    <property type="entry name" value="Ank"/>
    <property type="match status" value="1"/>
</dbReference>
<feature type="domain" description="ANKLE2 third alpha/beta" evidence="5">
    <location>
        <begin position="277"/>
        <end position="395"/>
    </location>
</feature>
<evidence type="ECO:0000313" key="7">
    <source>
        <dbReference type="RefSeq" id="XP_046599627.1"/>
    </source>
</evidence>
<keyword evidence="4" id="KW-0131">Cell cycle</keyword>
<dbReference type="PANTHER" id="PTHR12349:SF4">
    <property type="entry name" value="ANKYRIN REPEAT AND LEM DOMAIN-CONTAINING PROTEIN 2"/>
    <property type="match status" value="1"/>
</dbReference>